<dbReference type="OrthoDB" id="5372021at2"/>
<evidence type="ECO:0000256" key="12">
    <source>
        <dbReference type="SAM" id="Phobius"/>
    </source>
</evidence>
<proteinExistence type="predicted"/>
<keyword evidence="12" id="KW-0812">Transmembrane</keyword>
<dbReference type="GO" id="GO:0005524">
    <property type="term" value="F:ATP binding"/>
    <property type="evidence" value="ECO:0007669"/>
    <property type="project" value="UniProtKB-KW"/>
</dbReference>
<feature type="domain" description="Histidine kinase" evidence="13">
    <location>
        <begin position="410"/>
        <end position="633"/>
    </location>
</feature>
<keyword evidence="16" id="KW-1185">Reference proteome</keyword>
<dbReference type="Gene3D" id="1.10.287.130">
    <property type="match status" value="1"/>
</dbReference>
<dbReference type="Gene3D" id="3.30.565.10">
    <property type="entry name" value="Histidine kinase-like ATPase, C-terminal domain"/>
    <property type="match status" value="1"/>
</dbReference>
<dbReference type="CDD" id="cd16922">
    <property type="entry name" value="HATPase_EvgS-ArcB-TorS-like"/>
    <property type="match status" value="1"/>
</dbReference>
<comment type="catalytic activity">
    <reaction evidence="1">
        <text>ATP + protein L-histidine = ADP + protein N-phospho-L-histidine.</text>
        <dbReference type="EC" id="2.7.13.3"/>
    </reaction>
</comment>
<dbReference type="PANTHER" id="PTHR45339">
    <property type="entry name" value="HYBRID SIGNAL TRANSDUCTION HISTIDINE KINASE J"/>
    <property type="match status" value="1"/>
</dbReference>
<feature type="modified residue" description="4-aspartylphosphate" evidence="11">
    <location>
        <position position="833"/>
    </location>
</feature>
<dbReference type="PRINTS" id="PR00344">
    <property type="entry name" value="BCTRLSENSOR"/>
</dbReference>
<protein>
    <recommendedName>
        <fullName evidence="10">Sensory/regulatory protein RpfC</fullName>
        <ecNumber evidence="2">2.7.13.3</ecNumber>
    </recommendedName>
</protein>
<comment type="subunit">
    <text evidence="9">At low DSF concentrations, interacts with RpfF.</text>
</comment>
<gene>
    <name evidence="15" type="ORF">FJR48_09135</name>
</gene>
<evidence type="ECO:0000256" key="6">
    <source>
        <dbReference type="ARBA" id="ARBA00022777"/>
    </source>
</evidence>
<evidence type="ECO:0000256" key="1">
    <source>
        <dbReference type="ARBA" id="ARBA00000085"/>
    </source>
</evidence>
<dbReference type="CDD" id="cd00082">
    <property type="entry name" value="HisKA"/>
    <property type="match status" value="1"/>
</dbReference>
<feature type="transmembrane region" description="Helical" evidence="12">
    <location>
        <begin position="12"/>
        <end position="29"/>
    </location>
</feature>
<evidence type="ECO:0000256" key="5">
    <source>
        <dbReference type="ARBA" id="ARBA00022741"/>
    </source>
</evidence>
<evidence type="ECO:0000259" key="14">
    <source>
        <dbReference type="PROSITE" id="PS50110"/>
    </source>
</evidence>
<sequence>MQFGLKNRLRLISLFPILIVFSFTSYYVYDSYKDLNAATTLTNKLSQNKLLNNLIGNISRERGMTVMYLGSFSPNTLKSLKKQRLLVDRDYNTFVSQVANDSSLHEHKDGSPKGCATCTDISYIKDAYKLIRKTREEVDSNNADFNYVYKNIYGTVLKNSIQKLATITANQNDQTINELSGVYLEIVHAKEYTASERDLLSHAIARSTAFEEEEFNYWLSLISKADSFKYYTLRDNTLIARLDTIFKNEDTKELFEDINIERTAIISTAGSGQYDISSGIWFTMLSEKTNILSKAEETILEAMDDRAQEIKDSALEFLTATITTWIVSLLLAILGFILSNEISRNIKNLEHVLQNAIDEDDDTEASEIDLQTSQGTEKAYNLLEKIIERTKQDKILAQEASEAKSMFLANMSHEIRTPLNGIVGFTELLKDSGLSDEQSEFVEIIEKSSENLLEIINNILDLSKIESNKVEIEDIAFNPIEEFESAVEVYSVRAAEKQIDLACYIDPALEQPVKGDPTKIKEVIINLLSNAVKFTSNSGAINIFITKEESKYEGKTRIRFEVKDSGIGVTSEQKAKIFEAFSQADTSITRKYGGTGLGLTISFRFIELMGGQLDLHSEPGEGTTFFFTIELEEIETLNDSSEGGFSNLKALVLKNDHKSKQQDENLIKYLDYFGVAHNVFYNIDEVKNKQDYDFLFVDYTYTSDDELIRFGELNPSLILMTKSSFMKKVESIGANISKTLYEPLNVSKVKLALESYDASIIEKKKTKKANRKKFAEGSNRFNANVLIAEDNIINQKLIKKTLEDLGLNVTIANNGLEAFAKRKDGKFDLIFMDIQMPFLDGTEATAEILEYEKTAGEKHIPIVALTANALKGDRERFLAAGLDEYTTKPLVRSEIINILNHFLADFIVEVKEQEVKATQKSVPKEKEILEEKEVIAEDKETQKTNDSSAYKADILLAKKSEFETKLYTKIFYSLGYSYSYVNSMEDLKDAIRKDSYKLIMYDKELKDVAPKVIQDEIKVSNNKTGLNTKVVLINDPSILENDSDREYVDDVIKNVINKDLLRLIFEKFIK</sequence>
<keyword evidence="6" id="KW-0418">Kinase</keyword>
<dbReference type="CDD" id="cd17546">
    <property type="entry name" value="REC_hyHK_CKI1_RcsC-like"/>
    <property type="match status" value="1"/>
</dbReference>
<evidence type="ECO:0000256" key="9">
    <source>
        <dbReference type="ARBA" id="ARBA00064003"/>
    </source>
</evidence>
<keyword evidence="8" id="KW-0902">Two-component regulatory system</keyword>
<organism evidence="15 16">
    <name type="scientific">Sulfurimonas lithotrophica</name>
    <dbReference type="NCBI Taxonomy" id="2590022"/>
    <lineage>
        <taxon>Bacteria</taxon>
        <taxon>Pseudomonadati</taxon>
        <taxon>Campylobacterota</taxon>
        <taxon>Epsilonproteobacteria</taxon>
        <taxon>Campylobacterales</taxon>
        <taxon>Sulfurimonadaceae</taxon>
        <taxon>Sulfurimonas</taxon>
    </lineage>
</organism>
<dbReference type="InterPro" id="IPR003594">
    <property type="entry name" value="HATPase_dom"/>
</dbReference>
<dbReference type="InterPro" id="IPR001789">
    <property type="entry name" value="Sig_transdc_resp-reg_receiver"/>
</dbReference>
<dbReference type="FunFam" id="3.30.565.10:FF:000010">
    <property type="entry name" value="Sensor histidine kinase RcsC"/>
    <property type="match status" value="1"/>
</dbReference>
<dbReference type="InterPro" id="IPR004358">
    <property type="entry name" value="Sig_transdc_His_kin-like_C"/>
</dbReference>
<dbReference type="InterPro" id="IPR036890">
    <property type="entry name" value="HATPase_C_sf"/>
</dbReference>
<dbReference type="InterPro" id="IPR013587">
    <property type="entry name" value="Nitrate/nitrite_sensing"/>
</dbReference>
<evidence type="ECO:0000313" key="15">
    <source>
        <dbReference type="EMBL" id="QFR49881.1"/>
    </source>
</evidence>
<keyword evidence="12" id="KW-1133">Transmembrane helix</keyword>
<dbReference type="AlphaFoldDB" id="A0A5P8P2M6"/>
<dbReference type="PROSITE" id="PS50109">
    <property type="entry name" value="HIS_KIN"/>
    <property type="match status" value="1"/>
</dbReference>
<dbReference type="Gene3D" id="3.40.50.2300">
    <property type="match status" value="1"/>
</dbReference>
<dbReference type="InterPro" id="IPR011006">
    <property type="entry name" value="CheY-like_superfamily"/>
</dbReference>
<dbReference type="SMART" id="SM00388">
    <property type="entry name" value="HisKA"/>
    <property type="match status" value="1"/>
</dbReference>
<dbReference type="InterPro" id="IPR036097">
    <property type="entry name" value="HisK_dim/P_sf"/>
</dbReference>
<feature type="transmembrane region" description="Helical" evidence="12">
    <location>
        <begin position="317"/>
        <end position="338"/>
    </location>
</feature>
<evidence type="ECO:0000256" key="2">
    <source>
        <dbReference type="ARBA" id="ARBA00012438"/>
    </source>
</evidence>
<accession>A0A5P8P2M6</accession>
<keyword evidence="5" id="KW-0547">Nucleotide-binding</keyword>
<keyword evidence="12" id="KW-0472">Membrane</keyword>
<dbReference type="Pfam" id="PF08376">
    <property type="entry name" value="NIT"/>
    <property type="match status" value="1"/>
</dbReference>
<dbReference type="PANTHER" id="PTHR45339:SF1">
    <property type="entry name" value="HYBRID SIGNAL TRANSDUCTION HISTIDINE KINASE J"/>
    <property type="match status" value="1"/>
</dbReference>
<name>A0A5P8P2M6_9BACT</name>
<evidence type="ECO:0000256" key="8">
    <source>
        <dbReference type="ARBA" id="ARBA00023012"/>
    </source>
</evidence>
<keyword evidence="4" id="KW-0808">Transferase</keyword>
<evidence type="ECO:0000313" key="16">
    <source>
        <dbReference type="Proteomes" id="UP000326944"/>
    </source>
</evidence>
<dbReference type="SMART" id="SM00387">
    <property type="entry name" value="HATPase_c"/>
    <property type="match status" value="1"/>
</dbReference>
<evidence type="ECO:0000259" key="13">
    <source>
        <dbReference type="PROSITE" id="PS50109"/>
    </source>
</evidence>
<dbReference type="FunFam" id="1.10.287.130:FF:000002">
    <property type="entry name" value="Two-component osmosensing histidine kinase"/>
    <property type="match status" value="1"/>
</dbReference>
<dbReference type="Pfam" id="PF00512">
    <property type="entry name" value="HisKA"/>
    <property type="match status" value="1"/>
</dbReference>
<keyword evidence="7" id="KW-0067">ATP-binding</keyword>
<evidence type="ECO:0000256" key="10">
    <source>
        <dbReference type="ARBA" id="ARBA00068150"/>
    </source>
</evidence>
<evidence type="ECO:0000256" key="11">
    <source>
        <dbReference type="PROSITE-ProRule" id="PRU00169"/>
    </source>
</evidence>
<dbReference type="Pfam" id="PF00072">
    <property type="entry name" value="Response_reg"/>
    <property type="match status" value="1"/>
</dbReference>
<dbReference type="Proteomes" id="UP000326944">
    <property type="component" value="Chromosome"/>
</dbReference>
<dbReference type="PROSITE" id="PS50110">
    <property type="entry name" value="RESPONSE_REGULATORY"/>
    <property type="match status" value="1"/>
</dbReference>
<feature type="domain" description="Response regulatory" evidence="14">
    <location>
        <begin position="784"/>
        <end position="903"/>
    </location>
</feature>
<dbReference type="SUPFAM" id="SSF52172">
    <property type="entry name" value="CheY-like"/>
    <property type="match status" value="1"/>
</dbReference>
<reference evidence="15 16" key="1">
    <citation type="submission" date="2019-09" db="EMBL/GenBank/DDBJ databases">
        <title>Sulfurimonas gotlandica sp. nov., a chemoautotrophic and psychrotolerant epsilonproteobacterium isolated from a pelagic redoxcline, and an emended description of the genus Sulfurimonas.</title>
        <authorList>
            <person name="Wang S."/>
            <person name="Jiang L."/>
            <person name="Shao S."/>
        </authorList>
    </citation>
    <scope>NUCLEOTIDE SEQUENCE [LARGE SCALE GENOMIC DNA]</scope>
    <source>
        <strain evidence="15 16">GYSZ_1</strain>
    </source>
</reference>
<dbReference type="Pfam" id="PF02518">
    <property type="entry name" value="HATPase_c"/>
    <property type="match status" value="1"/>
</dbReference>
<dbReference type="GO" id="GO:0000155">
    <property type="term" value="F:phosphorelay sensor kinase activity"/>
    <property type="evidence" value="ECO:0007669"/>
    <property type="project" value="InterPro"/>
</dbReference>
<dbReference type="InterPro" id="IPR003661">
    <property type="entry name" value="HisK_dim/P_dom"/>
</dbReference>
<dbReference type="SUPFAM" id="SSF55874">
    <property type="entry name" value="ATPase domain of HSP90 chaperone/DNA topoisomerase II/histidine kinase"/>
    <property type="match status" value="1"/>
</dbReference>
<dbReference type="EC" id="2.7.13.3" evidence="2"/>
<evidence type="ECO:0000256" key="3">
    <source>
        <dbReference type="ARBA" id="ARBA00022553"/>
    </source>
</evidence>
<keyword evidence="3 11" id="KW-0597">Phosphoprotein</keyword>
<dbReference type="InterPro" id="IPR005467">
    <property type="entry name" value="His_kinase_dom"/>
</dbReference>
<evidence type="ECO:0000256" key="4">
    <source>
        <dbReference type="ARBA" id="ARBA00022679"/>
    </source>
</evidence>
<dbReference type="RefSeq" id="WP_152307829.1">
    <property type="nucleotide sequence ID" value="NZ_CP043617.1"/>
</dbReference>
<dbReference type="KEGG" id="sulg:FJR48_09135"/>
<evidence type="ECO:0000256" key="7">
    <source>
        <dbReference type="ARBA" id="ARBA00022840"/>
    </source>
</evidence>
<dbReference type="SMART" id="SM00448">
    <property type="entry name" value="REC"/>
    <property type="match status" value="1"/>
</dbReference>
<dbReference type="SUPFAM" id="SSF47384">
    <property type="entry name" value="Homodimeric domain of signal transducing histidine kinase"/>
    <property type="match status" value="1"/>
</dbReference>
<dbReference type="EMBL" id="CP043617">
    <property type="protein sequence ID" value="QFR49881.1"/>
    <property type="molecule type" value="Genomic_DNA"/>
</dbReference>